<proteinExistence type="predicted"/>
<name>A0ACC1CS57_9NEOP</name>
<organism evidence="1 2">
    <name type="scientific">Dendrolimus kikuchii</name>
    <dbReference type="NCBI Taxonomy" id="765133"/>
    <lineage>
        <taxon>Eukaryota</taxon>
        <taxon>Metazoa</taxon>
        <taxon>Ecdysozoa</taxon>
        <taxon>Arthropoda</taxon>
        <taxon>Hexapoda</taxon>
        <taxon>Insecta</taxon>
        <taxon>Pterygota</taxon>
        <taxon>Neoptera</taxon>
        <taxon>Endopterygota</taxon>
        <taxon>Lepidoptera</taxon>
        <taxon>Glossata</taxon>
        <taxon>Ditrysia</taxon>
        <taxon>Bombycoidea</taxon>
        <taxon>Lasiocampidae</taxon>
        <taxon>Dendrolimus</taxon>
    </lineage>
</organism>
<comment type="caution">
    <text evidence="1">The sequence shown here is derived from an EMBL/GenBank/DDBJ whole genome shotgun (WGS) entry which is preliminary data.</text>
</comment>
<evidence type="ECO:0000313" key="2">
    <source>
        <dbReference type="Proteomes" id="UP000824533"/>
    </source>
</evidence>
<accession>A0ACC1CS57</accession>
<gene>
    <name evidence="1" type="ORF">K1T71_009539</name>
</gene>
<reference evidence="1 2" key="1">
    <citation type="journal article" date="2021" name="Front. Genet.">
        <title>Chromosome-Level Genome Assembly Reveals Significant Gene Expansion in the Toll and IMD Signaling Pathways of Dendrolimus kikuchii.</title>
        <authorList>
            <person name="Zhou J."/>
            <person name="Wu P."/>
            <person name="Xiong Z."/>
            <person name="Liu N."/>
            <person name="Zhao N."/>
            <person name="Ji M."/>
            <person name="Qiu Y."/>
            <person name="Yang B."/>
        </authorList>
    </citation>
    <scope>NUCLEOTIDE SEQUENCE [LARGE SCALE GENOMIC DNA]</scope>
    <source>
        <strain evidence="1">Ann1</strain>
    </source>
</reference>
<dbReference type="EMBL" id="CM034403">
    <property type="protein sequence ID" value="KAJ0174431.1"/>
    <property type="molecule type" value="Genomic_DNA"/>
</dbReference>
<evidence type="ECO:0000313" key="1">
    <source>
        <dbReference type="EMBL" id="KAJ0174431.1"/>
    </source>
</evidence>
<sequence length="148" mass="16764">MTVQIQDRRAKPIPLHRGVRQGDVISPKLFTNAMEDVFKTLDWAGRGININGERISYLRFADDIVVFAETLEELAEMLGSLNESSRRVGLGMNLDKTKVMFNEHVMPRPVNVDGVPLKAVQEYVYLGQNIQVGRHNFEGEANRRIQLG</sequence>
<keyword evidence="2" id="KW-1185">Reference proteome</keyword>
<protein>
    <submittedName>
        <fullName evidence="1">Uncharacterized protein</fullName>
    </submittedName>
</protein>
<dbReference type="Proteomes" id="UP000824533">
    <property type="component" value="Linkage Group LG17"/>
</dbReference>